<protein>
    <submittedName>
        <fullName evidence="3">Copper chaperone PCu(A)C</fullName>
    </submittedName>
</protein>
<evidence type="ECO:0000256" key="2">
    <source>
        <dbReference type="SAM" id="SignalP"/>
    </source>
</evidence>
<accession>A0A972J989</accession>
<feature type="region of interest" description="Disordered" evidence="1">
    <location>
        <begin position="152"/>
        <end position="183"/>
    </location>
</feature>
<reference evidence="3" key="1">
    <citation type="submission" date="2019-12" db="EMBL/GenBank/DDBJ databases">
        <title>Comparative genomics gives insights into the taxonomy of the Azoarcus-Aromatoleum group and reveals separate origins of nif in the plant-associated Azoarcus and non-plant-associated Aromatoleum sub-groups.</title>
        <authorList>
            <person name="Lafos M."/>
            <person name="Maluk M."/>
            <person name="Batista M."/>
            <person name="Junghare M."/>
            <person name="Carmona M."/>
            <person name="Faoro H."/>
            <person name="Cruz L.M."/>
            <person name="Battistoni F."/>
            <person name="De Souza E."/>
            <person name="Pedrosa F."/>
            <person name="Chen W.-M."/>
            <person name="Poole P.S."/>
            <person name="Dixon R.A."/>
            <person name="James E.K."/>
        </authorList>
    </citation>
    <scope>NUCLEOTIDE SEQUENCE</scope>
    <source>
        <strain evidence="3">NSC3</strain>
    </source>
</reference>
<dbReference type="InterPro" id="IPR036182">
    <property type="entry name" value="PCuAC_sf"/>
</dbReference>
<evidence type="ECO:0000313" key="4">
    <source>
        <dbReference type="Proteomes" id="UP000599523"/>
    </source>
</evidence>
<feature type="compositionally biased region" description="Basic and acidic residues" evidence="1">
    <location>
        <begin position="170"/>
        <end position="183"/>
    </location>
</feature>
<dbReference type="InterPro" id="IPR058248">
    <property type="entry name" value="Lxx211020-like"/>
</dbReference>
<keyword evidence="2" id="KW-0732">Signal</keyword>
<sequence>MKPKHTLAILATLMGSLMAAAPATAQEIQWREAWMPAYSVEMTNTPLFATLVNLSQRNDRLIAVRSDQAEQVSIRALQQVDGTLREVVLDSLELPAGVPITLGSDTAWLLLENTRTPVRARSTHTVTLVFEHAGEVSRRVRATPVRFPAERVEDIHSDPLQRPVTAPRSEGLDDALRSDPFLR</sequence>
<dbReference type="Gene3D" id="2.60.40.1890">
    <property type="entry name" value="PCu(A)C copper chaperone"/>
    <property type="match status" value="1"/>
</dbReference>
<name>A0A972J989_9RHOO</name>
<evidence type="ECO:0000313" key="3">
    <source>
        <dbReference type="EMBL" id="NMG02680.1"/>
    </source>
</evidence>
<comment type="caution">
    <text evidence="3">The sequence shown here is derived from an EMBL/GenBank/DDBJ whole genome shotgun (WGS) entry which is preliminary data.</text>
</comment>
<gene>
    <name evidence="3" type="ORF">GPA21_06810</name>
</gene>
<dbReference type="EMBL" id="WTVM01000029">
    <property type="protein sequence ID" value="NMG02680.1"/>
    <property type="molecule type" value="Genomic_DNA"/>
</dbReference>
<evidence type="ECO:0000256" key="1">
    <source>
        <dbReference type="SAM" id="MobiDB-lite"/>
    </source>
</evidence>
<proteinExistence type="predicted"/>
<dbReference type="Proteomes" id="UP000599523">
    <property type="component" value="Unassembled WGS sequence"/>
</dbReference>
<feature type="chain" id="PRO_5037501397" evidence="2">
    <location>
        <begin position="26"/>
        <end position="183"/>
    </location>
</feature>
<dbReference type="InterPro" id="IPR007410">
    <property type="entry name" value="LpqE-like"/>
</dbReference>
<keyword evidence="4" id="KW-1185">Reference proteome</keyword>
<dbReference type="RefSeq" id="WP_168987462.1">
    <property type="nucleotide sequence ID" value="NZ_CAWPHM010000221.1"/>
</dbReference>
<feature type="signal peptide" evidence="2">
    <location>
        <begin position="1"/>
        <end position="25"/>
    </location>
</feature>
<dbReference type="AlphaFoldDB" id="A0A972J989"/>
<dbReference type="SUPFAM" id="SSF110087">
    <property type="entry name" value="DR1885-like metal-binding protein"/>
    <property type="match status" value="1"/>
</dbReference>
<dbReference type="PANTHER" id="PTHR36302">
    <property type="entry name" value="BLR7088 PROTEIN"/>
    <property type="match status" value="1"/>
</dbReference>
<organism evidence="3 4">
    <name type="scientific">Azoarcus taiwanensis</name>
    <dbReference type="NCBI Taxonomy" id="666964"/>
    <lineage>
        <taxon>Bacteria</taxon>
        <taxon>Pseudomonadati</taxon>
        <taxon>Pseudomonadota</taxon>
        <taxon>Betaproteobacteria</taxon>
        <taxon>Rhodocyclales</taxon>
        <taxon>Zoogloeaceae</taxon>
        <taxon>Azoarcus</taxon>
    </lineage>
</organism>
<dbReference type="PANTHER" id="PTHR36302:SF1">
    <property type="entry name" value="COPPER CHAPERONE PCU(A)C"/>
    <property type="match status" value="1"/>
</dbReference>
<dbReference type="Pfam" id="PF04314">
    <property type="entry name" value="PCuAC"/>
    <property type="match status" value="1"/>
</dbReference>